<dbReference type="EMBL" id="CAKLPY010000005">
    <property type="protein sequence ID" value="CAH0997701.1"/>
    <property type="molecule type" value="Genomic_DNA"/>
</dbReference>
<sequence length="310" mass="35604">MPYHYNAYGLLIESTIELPAFVPAVTDLSMPAINIICGSVPPTLKDLPTEHNEYLSFNDHEFKFEMPAIARYYICNGELIIIEPLSNNWREILLYFYSNCMASVLFQRNLIPFHVSGVFINDTKVLLFAAPSQTGKSTTSILLQQKGYAPFTDDTAVINVENEKCYAQASYPMIRVWQNTINNQTLLPETEKEYLWSDNEVDKFSYFFHEKFISKKVEIAGIVFLEKLGEQIQIESLKPTQSIQFLGQNIYRGLWLRAMNKGKLQFEVLSKIANKIPAYRAIRPENTPSFDVFAEAIENQIIKKILSEKL</sequence>
<name>A0ABM9AVW4_9BACT</name>
<proteinExistence type="predicted"/>
<protein>
    <recommendedName>
        <fullName evidence="3">Serine kinase</fullName>
    </recommendedName>
</protein>
<organism evidence="1 2">
    <name type="scientific">Emticicia aquatica</name>
    <dbReference type="NCBI Taxonomy" id="1681835"/>
    <lineage>
        <taxon>Bacteria</taxon>
        <taxon>Pseudomonadati</taxon>
        <taxon>Bacteroidota</taxon>
        <taxon>Cytophagia</taxon>
        <taxon>Cytophagales</taxon>
        <taxon>Leadbetterellaceae</taxon>
        <taxon>Emticicia</taxon>
    </lineage>
</organism>
<dbReference type="InterPro" id="IPR027417">
    <property type="entry name" value="P-loop_NTPase"/>
</dbReference>
<gene>
    <name evidence="1" type="ORF">EMA8858_03835</name>
</gene>
<evidence type="ECO:0000313" key="1">
    <source>
        <dbReference type="EMBL" id="CAH0997701.1"/>
    </source>
</evidence>
<evidence type="ECO:0008006" key="3">
    <source>
        <dbReference type="Google" id="ProtNLM"/>
    </source>
</evidence>
<accession>A0ABM9AVW4</accession>
<dbReference type="Gene3D" id="3.40.50.300">
    <property type="entry name" value="P-loop containing nucleotide triphosphate hydrolases"/>
    <property type="match status" value="1"/>
</dbReference>
<dbReference type="Proteomes" id="UP000837932">
    <property type="component" value="Unassembled WGS sequence"/>
</dbReference>
<evidence type="ECO:0000313" key="2">
    <source>
        <dbReference type="Proteomes" id="UP000837932"/>
    </source>
</evidence>
<keyword evidence="2" id="KW-1185">Reference proteome</keyword>
<dbReference type="SUPFAM" id="SSF53795">
    <property type="entry name" value="PEP carboxykinase-like"/>
    <property type="match status" value="1"/>
</dbReference>
<reference evidence="1" key="1">
    <citation type="submission" date="2021-12" db="EMBL/GenBank/DDBJ databases">
        <authorList>
            <person name="Rodrigo-Torres L."/>
            <person name="Arahal R. D."/>
            <person name="Lucena T."/>
        </authorList>
    </citation>
    <scope>NUCLEOTIDE SEQUENCE</scope>
    <source>
        <strain evidence="1">CECT 8858</strain>
    </source>
</reference>
<comment type="caution">
    <text evidence="1">The sequence shown here is derived from an EMBL/GenBank/DDBJ whole genome shotgun (WGS) entry which is preliminary data.</text>
</comment>
<dbReference type="RefSeq" id="WP_238808510.1">
    <property type="nucleotide sequence ID" value="NZ_CAKLPY010000005.1"/>
</dbReference>